<dbReference type="EMBL" id="FJ227128">
    <property type="protein sequence ID" value="ACO53535.1"/>
    <property type="molecule type" value="Genomic_DNA"/>
</dbReference>
<proteinExistence type="predicted"/>
<evidence type="ECO:0000313" key="2">
    <source>
        <dbReference type="Proteomes" id="UP000203846"/>
    </source>
</evidence>
<protein>
    <submittedName>
        <fullName evidence="1">38K protein</fullName>
    </submittedName>
</protein>
<sequence length="320" mass="37849">MQCDRWTVLRLRNPFVLRHLLVVNSYRDLRDLQLGHWEMFEFVLFAFNKSDAFCNVNLSTYKVQNFQCPDDMNSIRHSVKTVYKTSALGHTYVINRRIPMYAFLKEWYVQNYLEVFAAKQDSFSWEIPHVIVFDLDSTLITDELDARIRHVAVYDSLIELKKRGCVLVLWSYGNKDHVWHSIDRVGLGDFFDVTICGGYKLAEPSRRITINSKSDLMFVKKSFYSDIEIGDKDSANRNAQLPKSPRVVLYYLRKIGVNYIKSITLVDDLLVNNYSYDFFVHVKKCPEPRNDWEQYHEIIIDNMEKHDGEFEQVYNYKVVN</sequence>
<dbReference type="Pfam" id="PF05152">
    <property type="entry name" value="DUF705"/>
    <property type="match status" value="1"/>
</dbReference>
<dbReference type="InterPro" id="IPR023214">
    <property type="entry name" value="HAD_sf"/>
</dbReference>
<dbReference type="InterPro" id="IPR010033">
    <property type="entry name" value="HAD_SF_ppase_IIIC"/>
</dbReference>
<keyword evidence="2" id="KW-1185">Reference proteome</keyword>
<dbReference type="NCBIfam" id="TIGR01684">
    <property type="entry name" value="viral_ppase"/>
    <property type="match status" value="1"/>
</dbReference>
<dbReference type="KEGG" id="vg:7804640"/>
<dbReference type="Gene3D" id="3.40.50.1000">
    <property type="entry name" value="HAD superfamily/HAD-like"/>
    <property type="match status" value="1"/>
</dbReference>
<dbReference type="SUPFAM" id="SSF56784">
    <property type="entry name" value="HAD-like"/>
    <property type="match status" value="1"/>
</dbReference>
<organism evidence="1 2">
    <name type="scientific">Euproctis pseudoconspersa nucleopolyhedrovirus</name>
    <dbReference type="NCBI Taxonomy" id="307467"/>
    <lineage>
        <taxon>Viruses</taxon>
        <taxon>Viruses incertae sedis</taxon>
        <taxon>Naldaviricetes</taxon>
        <taxon>Lefavirales</taxon>
        <taxon>Baculoviridae</taxon>
        <taxon>Alphabaculovirus</taxon>
        <taxon>Alphabaculovirus eupseudoconspersae</taxon>
    </lineage>
</organism>
<dbReference type="InterPro" id="IPR007827">
    <property type="entry name" value="DUF705"/>
</dbReference>
<dbReference type="InterPro" id="IPR036412">
    <property type="entry name" value="HAD-like_sf"/>
</dbReference>
<reference evidence="1 2" key="1">
    <citation type="journal article" date="2009" name="Virus Genes">
        <title>Morphology and genome of Euproctis pseudoconspersa nucleopolyhedrovirus.</title>
        <authorList>
            <person name="Tang X.D."/>
            <person name="Xiao Q."/>
            <person name="Ma X.C."/>
            <person name="Zhu Z.R."/>
            <person name="Zhang C.X."/>
        </authorList>
    </citation>
    <scope>NUCLEOTIDE SEQUENCE [LARGE SCALE GENOMIC DNA]</scope>
    <source>
        <strain evidence="1 2">Hangzhou</strain>
    </source>
</reference>
<dbReference type="NCBIfam" id="TIGR01681">
    <property type="entry name" value="HAD-SF-IIIC"/>
    <property type="match status" value="1"/>
</dbReference>
<dbReference type="RefSeq" id="YP_002854695.1">
    <property type="nucleotide sequence ID" value="NC_012639.1"/>
</dbReference>
<name>C3TWZ3_9ABAC</name>
<dbReference type="Proteomes" id="UP000203846">
    <property type="component" value="Segment"/>
</dbReference>
<accession>C3TWZ3</accession>
<dbReference type="OrthoDB" id="4999at10239"/>
<evidence type="ECO:0000313" key="1">
    <source>
        <dbReference type="EMBL" id="ACO53535.1"/>
    </source>
</evidence>
<dbReference type="GeneID" id="7804640"/>